<feature type="region of interest" description="Disordered" evidence="1">
    <location>
        <begin position="532"/>
        <end position="554"/>
    </location>
</feature>
<dbReference type="Proteomes" id="UP000078542">
    <property type="component" value="Unassembled WGS sequence"/>
</dbReference>
<organism evidence="3 4">
    <name type="scientific">Cyphomyrmex costatus</name>
    <dbReference type="NCBI Taxonomy" id="456900"/>
    <lineage>
        <taxon>Eukaryota</taxon>
        <taxon>Metazoa</taxon>
        <taxon>Ecdysozoa</taxon>
        <taxon>Arthropoda</taxon>
        <taxon>Hexapoda</taxon>
        <taxon>Insecta</taxon>
        <taxon>Pterygota</taxon>
        <taxon>Neoptera</taxon>
        <taxon>Endopterygota</taxon>
        <taxon>Hymenoptera</taxon>
        <taxon>Apocrita</taxon>
        <taxon>Aculeata</taxon>
        <taxon>Formicoidea</taxon>
        <taxon>Formicidae</taxon>
        <taxon>Myrmicinae</taxon>
        <taxon>Cyphomyrmex</taxon>
    </lineage>
</organism>
<dbReference type="EMBL" id="KQ978148">
    <property type="protein sequence ID" value="KYM96703.1"/>
    <property type="molecule type" value="Genomic_DNA"/>
</dbReference>
<sequence length="573" mass="64769">MSRKVPKDNLNYRPARPRRRKYEGNQFSCVEDINTVEESNDEEASASAKKLKKSLDDIIINPSLCYRIIEFIGVFSALADILVCSKCKQKVSFGESGEKGLRFKLSVTCKCGTVLIPSSPFIFNAYEINRRIVFAMRLLGVAREGIRIFCGIMNLGTGISQHAYDRIIQHIHVSVKKLFEVSTKNAIELEKKENEKKEKPILNLTVSGDGSWKKRGFSSLYGVTTLIAYYSGKVIDVIIKSSYCHTCNFAQNNPDNSAYEDHVENCDVNHKGSAGKMEVDAVLEMFKRSEEKYGVRYTNYVGDGDTKTFKAILNAKPYDDIPVIKSECVGHVAKRMGSRLRNIKKTAKLGGKGKLTDVLIKKLTTYYGLAIRRNSESKDMMRKEIMATYYHSISTDKKPQHQFCPTGVDTWCAYNIAQSKNMPYTHKDPLHPDVQTSILPIYEDLSRDDLLERCVGGFTQNANESFNSTIWRLAPKHLHCGSKIIEIAAYLAAGIFNDGYSFILKVMNDLELQIGKECQFFANDYDAHRVQRPNRRSLSSSKEARTARKGKKTGEMDDYHEIEGLLYGPDIAE</sequence>
<dbReference type="Pfam" id="PF20700">
    <property type="entry name" value="Mutator"/>
    <property type="match status" value="1"/>
</dbReference>
<gene>
    <name evidence="3" type="ORF">ALC62_12633</name>
</gene>
<evidence type="ECO:0000313" key="3">
    <source>
        <dbReference type="EMBL" id="KYM96703.1"/>
    </source>
</evidence>
<feature type="compositionally biased region" description="Basic and acidic residues" evidence="1">
    <location>
        <begin position="542"/>
        <end position="554"/>
    </location>
</feature>
<evidence type="ECO:0000256" key="1">
    <source>
        <dbReference type="SAM" id="MobiDB-lite"/>
    </source>
</evidence>
<evidence type="ECO:0000313" key="4">
    <source>
        <dbReference type="Proteomes" id="UP000078542"/>
    </source>
</evidence>
<keyword evidence="4" id="KW-1185">Reference proteome</keyword>
<dbReference type="AlphaFoldDB" id="A0A151IAX7"/>
<accession>A0A151IAX7</accession>
<evidence type="ECO:0000259" key="2">
    <source>
        <dbReference type="Pfam" id="PF20700"/>
    </source>
</evidence>
<feature type="domain" description="Mutator-like transposase" evidence="2">
    <location>
        <begin position="90"/>
        <end position="412"/>
    </location>
</feature>
<reference evidence="3 4" key="1">
    <citation type="submission" date="2016-03" db="EMBL/GenBank/DDBJ databases">
        <title>Cyphomyrmex costatus WGS genome.</title>
        <authorList>
            <person name="Nygaard S."/>
            <person name="Hu H."/>
            <person name="Boomsma J."/>
            <person name="Zhang G."/>
        </authorList>
    </citation>
    <scope>NUCLEOTIDE SEQUENCE [LARGE SCALE GENOMIC DNA]</scope>
    <source>
        <strain evidence="3">MS0001</strain>
        <tissue evidence="3">Whole body</tissue>
    </source>
</reference>
<dbReference type="PANTHER" id="PTHR33309">
    <property type="entry name" value="KERATIN, ULTRA HIGH-SULFUR MATRIX PROTEIN-LIKE"/>
    <property type="match status" value="1"/>
</dbReference>
<proteinExistence type="predicted"/>
<name>A0A151IAX7_9HYME</name>
<dbReference type="PANTHER" id="PTHR33309:SF3">
    <property type="entry name" value="CCHC-TYPE DOMAIN-CONTAINING PROTEIN"/>
    <property type="match status" value="1"/>
</dbReference>
<protein>
    <recommendedName>
        <fullName evidence="2">Mutator-like transposase domain-containing protein</fullName>
    </recommendedName>
</protein>
<dbReference type="InterPro" id="IPR049012">
    <property type="entry name" value="Mutator_transp_dom"/>
</dbReference>